<dbReference type="PANTHER" id="PTHR31071:SF7">
    <property type="entry name" value="OS04G0382800 PROTEIN"/>
    <property type="match status" value="1"/>
</dbReference>
<dbReference type="AlphaFoldDB" id="A0A9D5HEM4"/>
<evidence type="ECO:0000256" key="2">
    <source>
        <dbReference type="SAM" id="MobiDB-lite"/>
    </source>
</evidence>
<organism evidence="3 4">
    <name type="scientific">Dioscorea zingiberensis</name>
    <dbReference type="NCBI Taxonomy" id="325984"/>
    <lineage>
        <taxon>Eukaryota</taxon>
        <taxon>Viridiplantae</taxon>
        <taxon>Streptophyta</taxon>
        <taxon>Embryophyta</taxon>
        <taxon>Tracheophyta</taxon>
        <taxon>Spermatophyta</taxon>
        <taxon>Magnoliopsida</taxon>
        <taxon>Liliopsida</taxon>
        <taxon>Dioscoreales</taxon>
        <taxon>Dioscoreaceae</taxon>
        <taxon>Dioscorea</taxon>
    </lineage>
</organism>
<dbReference type="EMBL" id="JAGGNH010000005">
    <property type="protein sequence ID" value="KAJ0973500.1"/>
    <property type="molecule type" value="Genomic_DNA"/>
</dbReference>
<evidence type="ECO:0000313" key="3">
    <source>
        <dbReference type="EMBL" id="KAJ0973500.1"/>
    </source>
</evidence>
<sequence length="686" mass="78280">MTRHNTSADGFIGRPYKIRKRGCSSTSPSSSVLQNYRFKRAILVSKRGGSTTPVPTWKLNGASPSPRMSISESSQYQPSNIGGRAGQGSVSARKLANALWEMNKIPSPHVVVDIQEKRSRKETRGRGRVVIMKSVLPESLPPHLSDPSHSPVSGMSERSSSRRIPVVRQRSRHNNHNPSALEFPNDASLMEIETHSHSFTPTSSSRRTKSCLKDLSTGLVTAKELLKSLNHLWGLEGQHSSSIPLVSALRCELDRARLQVDQLIREQRSERDEIKHIKKRVMEEKLLWKNKEQERIRAAVNSMMEELELEKKLRRRADRLNQKLGLELVKTKTSLSKKIKELDNERRTREMIEQFCSDLVKGIGEDKAEVEEMKLESAKVREELEKERDMLQLADMWREERVQMKLSDAKFQFEEKNAAVDQLRNELEAFLNAKRPEEPRDRYADTEGMLDTEAKKNPVWPSKSRKNTDLNIVERKGGGEVQDQGEKRDEDDEMDSTDSDLHSIELNMDNNNKTYSWSYATEGVTDGMKSGSVERKDEGINANCEKGSRRRFSVDREMPGEAKWNLNKNLQYLGDELGEDRCLENSDFIANQNEKLDEDTERYLSVKNLRDRMLAGSRNSIVRGLANPTRQWDRTRCMQDIDDDIGDEESEVTEMVKAIKESGSKVRLGGNDQEDSHAHLQIAPVL</sequence>
<keyword evidence="1" id="KW-0175">Coiled coil</keyword>
<feature type="region of interest" description="Disordered" evidence="2">
    <location>
        <begin position="47"/>
        <end position="87"/>
    </location>
</feature>
<feature type="compositionally biased region" description="Acidic residues" evidence="2">
    <location>
        <begin position="489"/>
        <end position="498"/>
    </location>
</feature>
<proteinExistence type="predicted"/>
<name>A0A9D5HEM4_9LILI</name>
<accession>A0A9D5HEM4</accession>
<feature type="coiled-coil region" evidence="1">
    <location>
        <begin position="363"/>
        <end position="433"/>
    </location>
</feature>
<gene>
    <name evidence="3" type="ORF">J5N97_021459</name>
</gene>
<reference evidence="3" key="1">
    <citation type="submission" date="2021-03" db="EMBL/GenBank/DDBJ databases">
        <authorList>
            <person name="Li Z."/>
            <person name="Yang C."/>
        </authorList>
    </citation>
    <scope>NUCLEOTIDE SEQUENCE</scope>
    <source>
        <strain evidence="3">Dzin_1.0</strain>
        <tissue evidence="3">Leaf</tissue>
    </source>
</reference>
<evidence type="ECO:0000256" key="1">
    <source>
        <dbReference type="SAM" id="Coils"/>
    </source>
</evidence>
<dbReference type="OrthoDB" id="691984at2759"/>
<feature type="coiled-coil region" evidence="1">
    <location>
        <begin position="246"/>
        <end position="323"/>
    </location>
</feature>
<feature type="compositionally biased region" description="Low complexity" evidence="2">
    <location>
        <begin position="138"/>
        <end position="153"/>
    </location>
</feature>
<keyword evidence="4" id="KW-1185">Reference proteome</keyword>
<feature type="region of interest" description="Disordered" evidence="2">
    <location>
        <begin position="138"/>
        <end position="164"/>
    </location>
</feature>
<dbReference type="Proteomes" id="UP001085076">
    <property type="component" value="Miscellaneous, Linkage group lg05"/>
</dbReference>
<feature type="compositionally biased region" description="Basic and acidic residues" evidence="2">
    <location>
        <begin position="434"/>
        <end position="445"/>
    </location>
</feature>
<evidence type="ECO:0000313" key="4">
    <source>
        <dbReference type="Proteomes" id="UP001085076"/>
    </source>
</evidence>
<comment type="caution">
    <text evidence="3">The sequence shown here is derived from an EMBL/GenBank/DDBJ whole genome shotgun (WGS) entry which is preliminary data.</text>
</comment>
<feature type="region of interest" description="Disordered" evidence="2">
    <location>
        <begin position="433"/>
        <end position="499"/>
    </location>
</feature>
<feature type="compositionally biased region" description="Low complexity" evidence="2">
    <location>
        <begin position="63"/>
        <end position="74"/>
    </location>
</feature>
<reference evidence="3" key="2">
    <citation type="journal article" date="2022" name="Hortic Res">
        <title>The genome of Dioscorea zingiberensis sheds light on the biosynthesis, origin and evolution of the medicinally important diosgenin saponins.</title>
        <authorList>
            <person name="Li Y."/>
            <person name="Tan C."/>
            <person name="Li Z."/>
            <person name="Guo J."/>
            <person name="Li S."/>
            <person name="Chen X."/>
            <person name="Wang C."/>
            <person name="Dai X."/>
            <person name="Yang H."/>
            <person name="Song W."/>
            <person name="Hou L."/>
            <person name="Xu J."/>
            <person name="Tong Z."/>
            <person name="Xu A."/>
            <person name="Yuan X."/>
            <person name="Wang W."/>
            <person name="Yang Q."/>
            <person name="Chen L."/>
            <person name="Sun Z."/>
            <person name="Wang K."/>
            <person name="Pan B."/>
            <person name="Chen J."/>
            <person name="Bao Y."/>
            <person name="Liu F."/>
            <person name="Qi X."/>
            <person name="Gang D.R."/>
            <person name="Wen J."/>
            <person name="Li J."/>
        </authorList>
    </citation>
    <scope>NUCLEOTIDE SEQUENCE</scope>
    <source>
        <strain evidence="3">Dzin_1.0</strain>
    </source>
</reference>
<feature type="compositionally biased region" description="Basic and acidic residues" evidence="2">
    <location>
        <begin position="466"/>
        <end position="488"/>
    </location>
</feature>
<dbReference type="PANTHER" id="PTHR31071">
    <property type="entry name" value="GB|AAF24581.1"/>
    <property type="match status" value="1"/>
</dbReference>
<protein>
    <submittedName>
        <fullName evidence="3">Uncharacterized protein</fullName>
    </submittedName>
</protein>
<feature type="region of interest" description="Disordered" evidence="2">
    <location>
        <begin position="662"/>
        <end position="686"/>
    </location>
</feature>
<dbReference type="InterPro" id="IPR043424">
    <property type="entry name" value="BLT-like"/>
</dbReference>